<proteinExistence type="predicted"/>
<dbReference type="EMBL" id="LVYI01000006">
    <property type="protein sequence ID" value="OAP58619.1"/>
    <property type="molecule type" value="Genomic_DNA"/>
</dbReference>
<dbReference type="RefSeq" id="XP_018691986.1">
    <property type="nucleotide sequence ID" value="XM_018839218.1"/>
</dbReference>
<protein>
    <recommendedName>
        <fullName evidence="3">BTB domain-containing protein</fullName>
    </recommendedName>
</protein>
<accession>A0A178ZFQ4</accession>
<reference evidence="1 2" key="1">
    <citation type="submission" date="2016-04" db="EMBL/GenBank/DDBJ databases">
        <title>Draft genome of Fonsecaea erecta CBS 125763.</title>
        <authorList>
            <person name="Weiss V.A."/>
            <person name="Vicente V.A."/>
            <person name="Raittz R.T."/>
            <person name="Moreno L.F."/>
            <person name="De Souza E.M."/>
            <person name="Pedrosa F.O."/>
            <person name="Steffens M.B."/>
            <person name="Faoro H."/>
            <person name="Tadra-Sfeir M.Z."/>
            <person name="Najafzadeh M.J."/>
            <person name="Felipe M.S."/>
            <person name="Teixeira M."/>
            <person name="Sun J."/>
            <person name="Xi L."/>
            <person name="Gomes R."/>
            <person name="De Azevedo C.M."/>
            <person name="Salgado C.G."/>
            <person name="Da Silva M.B."/>
            <person name="Nascimento M.F."/>
            <person name="Queiroz-Telles F."/>
            <person name="Attili D.S."/>
            <person name="Gorbushina A."/>
        </authorList>
    </citation>
    <scope>NUCLEOTIDE SEQUENCE [LARGE SCALE GENOMIC DNA]</scope>
    <source>
        <strain evidence="1 2">CBS 125763</strain>
    </source>
</reference>
<gene>
    <name evidence="1" type="ORF">AYL99_07709</name>
</gene>
<evidence type="ECO:0000313" key="1">
    <source>
        <dbReference type="EMBL" id="OAP58619.1"/>
    </source>
</evidence>
<sequence>MPEGAGNKDLSSLTSHEQDVLIAFLSNLKPDNVEVDYDGLAATLNLSTRASAHEAWKAVQKKLFGHAKLSSVQGPRPAARPQALGRKTCFSFASPAVVLQFGKHEKLFHKEALLQIPYFQEKLKNMTSTATAIKRLSFPLFFPESGEMLAKWVYFQELAYDTHEVTQFGKGEASDAACTIFRAYDLAMHLNMEDWANHLIDLLVAIPSDHSWLLACFEEAESHPDHNIEKMELLIVSKLAPLVRTYGLFDDSHEGVKTLANKVSQGGVFAVILVQALAGQQSLEEIAKVNKCAWHVHDKTEKCT</sequence>
<name>A0A178ZFQ4_9EURO</name>
<dbReference type="GeneID" id="30011877"/>
<keyword evidence="2" id="KW-1185">Reference proteome</keyword>
<dbReference type="AlphaFoldDB" id="A0A178ZFQ4"/>
<evidence type="ECO:0000313" key="2">
    <source>
        <dbReference type="Proteomes" id="UP000078343"/>
    </source>
</evidence>
<organism evidence="1 2">
    <name type="scientific">Fonsecaea erecta</name>
    <dbReference type="NCBI Taxonomy" id="1367422"/>
    <lineage>
        <taxon>Eukaryota</taxon>
        <taxon>Fungi</taxon>
        <taxon>Dikarya</taxon>
        <taxon>Ascomycota</taxon>
        <taxon>Pezizomycotina</taxon>
        <taxon>Eurotiomycetes</taxon>
        <taxon>Chaetothyriomycetidae</taxon>
        <taxon>Chaetothyriales</taxon>
        <taxon>Herpotrichiellaceae</taxon>
        <taxon>Fonsecaea</taxon>
    </lineage>
</organism>
<dbReference type="OrthoDB" id="5403747at2759"/>
<evidence type="ECO:0008006" key="3">
    <source>
        <dbReference type="Google" id="ProtNLM"/>
    </source>
</evidence>
<comment type="caution">
    <text evidence="1">The sequence shown here is derived from an EMBL/GenBank/DDBJ whole genome shotgun (WGS) entry which is preliminary data.</text>
</comment>
<dbReference type="Proteomes" id="UP000078343">
    <property type="component" value="Unassembled WGS sequence"/>
</dbReference>